<dbReference type="Pfam" id="PF02845">
    <property type="entry name" value="CUE"/>
    <property type="match status" value="1"/>
</dbReference>
<keyword evidence="4" id="KW-1185">Reference proteome</keyword>
<dbReference type="STRING" id="61424.A0A2T9YHS9"/>
<gene>
    <name evidence="3" type="ORF">BB559_003943</name>
</gene>
<feature type="compositionally biased region" description="Polar residues" evidence="1">
    <location>
        <begin position="88"/>
        <end position="106"/>
    </location>
</feature>
<evidence type="ECO:0000256" key="1">
    <source>
        <dbReference type="SAM" id="MobiDB-lite"/>
    </source>
</evidence>
<dbReference type="OrthoDB" id="3824970at2759"/>
<protein>
    <recommendedName>
        <fullName evidence="2">CUE domain-containing protein</fullName>
    </recommendedName>
</protein>
<evidence type="ECO:0000313" key="4">
    <source>
        <dbReference type="Proteomes" id="UP000245699"/>
    </source>
</evidence>
<name>A0A2T9YHS9_9FUNG</name>
<organism evidence="3 4">
    <name type="scientific">Furculomyces boomerangus</name>
    <dbReference type="NCBI Taxonomy" id="61424"/>
    <lineage>
        <taxon>Eukaryota</taxon>
        <taxon>Fungi</taxon>
        <taxon>Fungi incertae sedis</taxon>
        <taxon>Zoopagomycota</taxon>
        <taxon>Kickxellomycotina</taxon>
        <taxon>Harpellomycetes</taxon>
        <taxon>Harpellales</taxon>
        <taxon>Harpellaceae</taxon>
        <taxon>Furculomyces</taxon>
    </lineage>
</organism>
<dbReference type="CDD" id="cd14424">
    <property type="entry name" value="CUE_Cue1p_like"/>
    <property type="match status" value="1"/>
</dbReference>
<dbReference type="Gene3D" id="1.10.8.10">
    <property type="entry name" value="DNA helicase RuvA subunit, C-terminal domain"/>
    <property type="match status" value="1"/>
</dbReference>
<dbReference type="PROSITE" id="PS51140">
    <property type="entry name" value="CUE"/>
    <property type="match status" value="1"/>
</dbReference>
<evidence type="ECO:0000259" key="2">
    <source>
        <dbReference type="PROSITE" id="PS51140"/>
    </source>
</evidence>
<evidence type="ECO:0000313" key="3">
    <source>
        <dbReference type="EMBL" id="PVU91880.1"/>
    </source>
</evidence>
<proteinExistence type="predicted"/>
<dbReference type="InterPro" id="IPR003892">
    <property type="entry name" value="CUE"/>
</dbReference>
<dbReference type="AlphaFoldDB" id="A0A2T9YHS9"/>
<sequence length="168" mass="19318">MNQAIVLLLIIVVVFLFFYLILGNTSSGSPPRVARFSVRENHVQEIKAMFPDLDEASIRYDLSKTGSIQVTTEKILRIGSLPNPPIQREQQNPSRNTDELSGSSTALKKDSTNLLNRYNIDNKIESNVSTQPPENKWETDPQKRAETFNKRKQFMVLEARSFEYKNQW</sequence>
<feature type="region of interest" description="Disordered" evidence="1">
    <location>
        <begin position="80"/>
        <end position="106"/>
    </location>
</feature>
<feature type="domain" description="CUE" evidence="2">
    <location>
        <begin position="38"/>
        <end position="81"/>
    </location>
</feature>
<dbReference type="EMBL" id="MBFT01000393">
    <property type="protein sequence ID" value="PVU91880.1"/>
    <property type="molecule type" value="Genomic_DNA"/>
</dbReference>
<dbReference type="GO" id="GO:0043130">
    <property type="term" value="F:ubiquitin binding"/>
    <property type="evidence" value="ECO:0007669"/>
    <property type="project" value="InterPro"/>
</dbReference>
<accession>A0A2T9YHS9</accession>
<dbReference type="SMART" id="SM00546">
    <property type="entry name" value="CUE"/>
    <property type="match status" value="1"/>
</dbReference>
<dbReference type="Proteomes" id="UP000245699">
    <property type="component" value="Unassembled WGS sequence"/>
</dbReference>
<comment type="caution">
    <text evidence="3">The sequence shown here is derived from an EMBL/GenBank/DDBJ whole genome shotgun (WGS) entry which is preliminary data.</text>
</comment>
<reference evidence="3 4" key="1">
    <citation type="journal article" date="2018" name="MBio">
        <title>Comparative Genomics Reveals the Core Gene Toolbox for the Fungus-Insect Symbiosis.</title>
        <authorList>
            <person name="Wang Y."/>
            <person name="Stata M."/>
            <person name="Wang W."/>
            <person name="Stajich J.E."/>
            <person name="White M.M."/>
            <person name="Moncalvo J.M."/>
        </authorList>
    </citation>
    <scope>NUCLEOTIDE SEQUENCE [LARGE SCALE GENOMIC DNA]</scope>
    <source>
        <strain evidence="3 4">AUS-77-4</strain>
    </source>
</reference>